<dbReference type="CDD" id="cd00086">
    <property type="entry name" value="homeodomain"/>
    <property type="match status" value="1"/>
</dbReference>
<evidence type="ECO:0000256" key="3">
    <source>
        <dbReference type="ARBA" id="ARBA00023242"/>
    </source>
</evidence>
<evidence type="ECO:0000256" key="4">
    <source>
        <dbReference type="PROSITE-ProRule" id="PRU00108"/>
    </source>
</evidence>
<evidence type="ECO:0000256" key="2">
    <source>
        <dbReference type="ARBA" id="ARBA00023155"/>
    </source>
</evidence>
<proteinExistence type="predicted"/>
<dbReference type="RefSeq" id="XP_003675311.1">
    <property type="nucleotide sequence ID" value="XM_003675263.1"/>
</dbReference>
<accession>G0VAR4</accession>
<comment type="subcellular location">
    <subcellularLocation>
        <location evidence="4 5">Nucleus</location>
    </subcellularLocation>
</comment>
<dbReference type="Gene3D" id="1.10.10.60">
    <property type="entry name" value="Homeodomain-like"/>
    <property type="match status" value="1"/>
</dbReference>
<keyword evidence="3 4" id="KW-0539">Nucleus</keyword>
<name>G0VAR4_NAUCA</name>
<keyword evidence="2 4" id="KW-0371">Homeobox</keyword>
<dbReference type="EMBL" id="HE576753">
    <property type="protein sequence ID" value="CCC68940.1"/>
    <property type="molecule type" value="Genomic_DNA"/>
</dbReference>
<reference key="2">
    <citation type="submission" date="2011-08" db="EMBL/GenBank/DDBJ databases">
        <title>Genome sequence of Naumovozyma castellii.</title>
        <authorList>
            <person name="Gordon J.L."/>
            <person name="Armisen D."/>
            <person name="Proux-Wera E."/>
            <person name="OhEigeartaigh S.S."/>
            <person name="Byrne K.P."/>
            <person name="Wolfe K.H."/>
        </authorList>
    </citation>
    <scope>NUCLEOTIDE SEQUENCE</scope>
    <source>
        <strain>Type strain:CBS 4309</strain>
    </source>
</reference>
<keyword evidence="1 4" id="KW-0238">DNA-binding</keyword>
<dbReference type="FunCoup" id="G0VAR4">
    <property type="interactions" value="220"/>
</dbReference>
<dbReference type="PROSITE" id="PS00027">
    <property type="entry name" value="HOMEOBOX_1"/>
    <property type="match status" value="1"/>
</dbReference>
<evidence type="ECO:0000313" key="7">
    <source>
        <dbReference type="EMBL" id="CCC68940.1"/>
    </source>
</evidence>
<dbReference type="GO" id="GO:0000981">
    <property type="term" value="F:DNA-binding transcription factor activity, RNA polymerase II-specific"/>
    <property type="evidence" value="ECO:0007669"/>
    <property type="project" value="InterPro"/>
</dbReference>
<dbReference type="STRING" id="1064592.G0VAR4"/>
<dbReference type="OMA" id="HVVYSKC"/>
<feature type="domain" description="Homeobox" evidence="6">
    <location>
        <begin position="45"/>
        <end position="103"/>
    </location>
</feature>
<dbReference type="InParanoid" id="G0VAR4"/>
<dbReference type="InterPro" id="IPR009057">
    <property type="entry name" value="Homeodomain-like_sf"/>
</dbReference>
<sequence>MSQRIEPGSGVDTLFNEISQDIFNSSLSLFKKSLLLKQLYNNYVKQPVKTKYIIDKDKKILLEQIFRKKHWLNKKERAFVAEKCGLSPRQVRVWFINKRTRSK</sequence>
<dbReference type="SMART" id="SM00389">
    <property type="entry name" value="HOX"/>
    <property type="match status" value="1"/>
</dbReference>
<evidence type="ECO:0000313" key="8">
    <source>
        <dbReference type="Proteomes" id="UP000001640"/>
    </source>
</evidence>
<evidence type="ECO:0000256" key="1">
    <source>
        <dbReference type="ARBA" id="ARBA00023125"/>
    </source>
</evidence>
<dbReference type="GO" id="GO:0003677">
    <property type="term" value="F:DNA binding"/>
    <property type="evidence" value="ECO:0007669"/>
    <property type="project" value="UniProtKB-UniRule"/>
</dbReference>
<dbReference type="eggNOG" id="ENOG502SCEX">
    <property type="taxonomic scope" value="Eukaryota"/>
</dbReference>
<reference evidence="7 8" key="1">
    <citation type="journal article" date="2011" name="Proc. Natl. Acad. Sci. U.S.A.">
        <title>Evolutionary erosion of yeast sex chromosomes by mating-type switching accidents.</title>
        <authorList>
            <person name="Gordon J.L."/>
            <person name="Armisen D."/>
            <person name="Proux-Wera E."/>
            <person name="Oheigeartaigh S.S."/>
            <person name="Byrne K.P."/>
            <person name="Wolfe K.H."/>
        </authorList>
    </citation>
    <scope>NUCLEOTIDE SEQUENCE [LARGE SCALE GENOMIC DNA]</scope>
    <source>
        <strain evidence="8">ATCC 76901 / BCRC 22586 / CBS 4309 / NBRC 1992 / NRRL Y-12630</strain>
    </source>
</reference>
<keyword evidence="8" id="KW-1185">Reference proteome</keyword>
<dbReference type="PROSITE" id="PS50071">
    <property type="entry name" value="HOMEOBOX_2"/>
    <property type="match status" value="1"/>
</dbReference>
<dbReference type="Proteomes" id="UP000001640">
    <property type="component" value="Chromosome 2"/>
</dbReference>
<dbReference type="InterPro" id="IPR017970">
    <property type="entry name" value="Homeobox_CS"/>
</dbReference>
<dbReference type="OrthoDB" id="2109411at2759"/>
<dbReference type="AlphaFoldDB" id="G0VAR4"/>
<evidence type="ECO:0000259" key="6">
    <source>
        <dbReference type="PROSITE" id="PS50071"/>
    </source>
</evidence>
<evidence type="ECO:0000256" key="5">
    <source>
        <dbReference type="RuleBase" id="RU000682"/>
    </source>
</evidence>
<organism evidence="7 8">
    <name type="scientific">Naumovozyma castellii</name>
    <name type="common">Yeast</name>
    <name type="synonym">Saccharomyces castellii</name>
    <dbReference type="NCBI Taxonomy" id="27288"/>
    <lineage>
        <taxon>Eukaryota</taxon>
        <taxon>Fungi</taxon>
        <taxon>Dikarya</taxon>
        <taxon>Ascomycota</taxon>
        <taxon>Saccharomycotina</taxon>
        <taxon>Saccharomycetes</taxon>
        <taxon>Saccharomycetales</taxon>
        <taxon>Saccharomycetaceae</taxon>
        <taxon>Naumovozyma</taxon>
    </lineage>
</organism>
<dbReference type="HOGENOM" id="CLU_158788_0_0_1"/>
<protein>
    <recommendedName>
        <fullName evidence="6">Homeobox domain-containing protein</fullName>
    </recommendedName>
</protein>
<dbReference type="SUPFAM" id="SSF46689">
    <property type="entry name" value="Homeodomain-like"/>
    <property type="match status" value="1"/>
</dbReference>
<dbReference type="InterPro" id="IPR001356">
    <property type="entry name" value="HD"/>
</dbReference>
<dbReference type="GeneID" id="96902497"/>
<gene>
    <name evidence="7" type="primary">NCAS0B08560</name>
    <name evidence="7" type="ordered locus">NCAS_0B08560</name>
</gene>
<dbReference type="GO" id="GO:0005634">
    <property type="term" value="C:nucleus"/>
    <property type="evidence" value="ECO:0007669"/>
    <property type="project" value="UniProtKB-SubCell"/>
</dbReference>
<dbReference type="Pfam" id="PF00046">
    <property type="entry name" value="Homeodomain"/>
    <property type="match status" value="1"/>
</dbReference>
<dbReference type="KEGG" id="ncs:NCAS_0B08560"/>